<protein>
    <recommendedName>
        <fullName evidence="1">SsuA/THI5-like domain-containing protein</fullName>
    </recommendedName>
</protein>
<name>A0A645ABI8_9ZZZZ</name>
<feature type="domain" description="SsuA/THI5-like" evidence="1">
    <location>
        <begin position="2"/>
        <end position="134"/>
    </location>
</feature>
<evidence type="ECO:0000313" key="2">
    <source>
        <dbReference type="EMBL" id="MPM50575.1"/>
    </source>
</evidence>
<dbReference type="PANTHER" id="PTHR30024">
    <property type="entry name" value="ALIPHATIC SULFONATES-BINDING PROTEIN-RELATED"/>
    <property type="match status" value="1"/>
</dbReference>
<reference evidence="2" key="1">
    <citation type="submission" date="2019-08" db="EMBL/GenBank/DDBJ databases">
        <authorList>
            <person name="Kucharzyk K."/>
            <person name="Murdoch R.W."/>
            <person name="Higgins S."/>
            <person name="Loffler F."/>
        </authorList>
    </citation>
    <scope>NUCLEOTIDE SEQUENCE</scope>
</reference>
<dbReference type="EMBL" id="VSSQ01013027">
    <property type="protein sequence ID" value="MPM50575.1"/>
    <property type="molecule type" value="Genomic_DNA"/>
</dbReference>
<dbReference type="SUPFAM" id="SSF53850">
    <property type="entry name" value="Periplasmic binding protein-like II"/>
    <property type="match status" value="1"/>
</dbReference>
<dbReference type="AlphaFoldDB" id="A0A645ABI8"/>
<organism evidence="2">
    <name type="scientific">bioreactor metagenome</name>
    <dbReference type="NCBI Taxonomy" id="1076179"/>
    <lineage>
        <taxon>unclassified sequences</taxon>
        <taxon>metagenomes</taxon>
        <taxon>ecological metagenomes</taxon>
    </lineage>
</organism>
<accession>A0A645ABI8</accession>
<evidence type="ECO:0000259" key="1">
    <source>
        <dbReference type="Pfam" id="PF09084"/>
    </source>
</evidence>
<dbReference type="Gene3D" id="3.40.190.10">
    <property type="entry name" value="Periplasmic binding protein-like II"/>
    <property type="match status" value="1"/>
</dbReference>
<gene>
    <name evidence="2" type="ORF">SDC9_97317</name>
</gene>
<dbReference type="Pfam" id="PF09084">
    <property type="entry name" value="NMT1"/>
    <property type="match status" value="1"/>
</dbReference>
<comment type="caution">
    <text evidence="2">The sequence shown here is derived from an EMBL/GenBank/DDBJ whole genome shotgun (WGS) entry which is preliminary data.</text>
</comment>
<proteinExistence type="predicted"/>
<sequence length="197" mass="21145">MRGKTIYTTGKGTTPEFALNYVLSKNGIDPVKDVTIEYKSESTEVAAMLAGGDDIIAMLPQPYVATVMAKNDKVHICLDLTEEWEKVAEDGSTIVTGVVCVRKAFAEENPDAFAEFMEDYKASVDKVATDPDGAAALIGSYDIVPEPIAKAALPYCNITLLTGDEMTTKADGYLAALFEQNPASVGGKLPDEGFYLK</sequence>
<dbReference type="InterPro" id="IPR015168">
    <property type="entry name" value="SsuA/THI5"/>
</dbReference>
<dbReference type="PANTHER" id="PTHR30024:SF46">
    <property type="entry name" value="ABC TRANSPORTER, SUBSTRATE-BINDING LIPOPROTEIN"/>
    <property type="match status" value="1"/>
</dbReference>